<protein>
    <submittedName>
        <fullName evidence="1">Uncharacterized protein</fullName>
    </submittedName>
</protein>
<dbReference type="AlphaFoldDB" id="A0AAV4XEA5"/>
<accession>A0AAV4XEA5</accession>
<comment type="caution">
    <text evidence="1">The sequence shown here is derived from an EMBL/GenBank/DDBJ whole genome shotgun (WGS) entry which is preliminary data.</text>
</comment>
<dbReference type="EMBL" id="BPLR01017523">
    <property type="protein sequence ID" value="GIY92340.1"/>
    <property type="molecule type" value="Genomic_DNA"/>
</dbReference>
<reference evidence="1 2" key="1">
    <citation type="submission" date="2021-06" db="EMBL/GenBank/DDBJ databases">
        <title>Caerostris extrusa draft genome.</title>
        <authorList>
            <person name="Kono N."/>
            <person name="Arakawa K."/>
        </authorList>
    </citation>
    <scope>NUCLEOTIDE SEQUENCE [LARGE SCALE GENOMIC DNA]</scope>
</reference>
<proteinExistence type="predicted"/>
<dbReference type="Proteomes" id="UP001054945">
    <property type="component" value="Unassembled WGS sequence"/>
</dbReference>
<organism evidence="1 2">
    <name type="scientific">Caerostris extrusa</name>
    <name type="common">Bark spider</name>
    <name type="synonym">Caerostris bankana</name>
    <dbReference type="NCBI Taxonomy" id="172846"/>
    <lineage>
        <taxon>Eukaryota</taxon>
        <taxon>Metazoa</taxon>
        <taxon>Ecdysozoa</taxon>
        <taxon>Arthropoda</taxon>
        <taxon>Chelicerata</taxon>
        <taxon>Arachnida</taxon>
        <taxon>Araneae</taxon>
        <taxon>Araneomorphae</taxon>
        <taxon>Entelegynae</taxon>
        <taxon>Araneoidea</taxon>
        <taxon>Araneidae</taxon>
        <taxon>Caerostris</taxon>
    </lineage>
</organism>
<evidence type="ECO:0000313" key="2">
    <source>
        <dbReference type="Proteomes" id="UP001054945"/>
    </source>
</evidence>
<sequence>MYNDTYFILVGGAPERDELKYGERNVKRCEVQISRKVTCNVLHCNLKLDLPVIIKTFSSAVRKRRNKDESRGLGEGRAMTLKLNGRNEVRRTRDNFFRSSFFIAGKTSAERKKSKNKNFAICEKRR</sequence>
<name>A0AAV4XEA5_CAEEX</name>
<gene>
    <name evidence="1" type="ORF">CEXT_60781</name>
</gene>
<keyword evidence="2" id="KW-1185">Reference proteome</keyword>
<evidence type="ECO:0000313" key="1">
    <source>
        <dbReference type="EMBL" id="GIY92340.1"/>
    </source>
</evidence>